<dbReference type="EMBL" id="CP020931">
    <property type="protein sequence ID" value="ARM82469.1"/>
    <property type="molecule type" value="Genomic_DNA"/>
</dbReference>
<dbReference type="RefSeq" id="WP_075194682.1">
    <property type="nucleotide sequence ID" value="NZ_CP020931.1"/>
</dbReference>
<name>A0A1W6K560_9GAMM</name>
<evidence type="ECO:0000313" key="1">
    <source>
        <dbReference type="EMBL" id="ARM82469.1"/>
    </source>
</evidence>
<evidence type="ECO:0000313" key="2">
    <source>
        <dbReference type="Proteomes" id="UP000193100"/>
    </source>
</evidence>
<dbReference type="PROSITE" id="PS51257">
    <property type="entry name" value="PROKAR_LIPOPROTEIN"/>
    <property type="match status" value="1"/>
</dbReference>
<dbReference type="AlphaFoldDB" id="A0A1W6K560"/>
<accession>A0A1W6K560</accession>
<organism evidence="1 2">
    <name type="scientific">Marinobacter salarius</name>
    <dbReference type="NCBI Taxonomy" id="1420917"/>
    <lineage>
        <taxon>Bacteria</taxon>
        <taxon>Pseudomonadati</taxon>
        <taxon>Pseudomonadota</taxon>
        <taxon>Gammaproteobacteria</taxon>
        <taxon>Pseudomonadales</taxon>
        <taxon>Marinobacteraceae</taxon>
        <taxon>Marinobacter</taxon>
    </lineage>
</organism>
<dbReference type="SUPFAM" id="SSF48452">
    <property type="entry name" value="TPR-like"/>
    <property type="match status" value="1"/>
</dbReference>
<gene>
    <name evidence="1" type="ORF">MARSALSMR5_00368</name>
</gene>
<evidence type="ECO:0008006" key="3">
    <source>
        <dbReference type="Google" id="ProtNLM"/>
    </source>
</evidence>
<dbReference type="InterPro" id="IPR011990">
    <property type="entry name" value="TPR-like_helical_dom_sf"/>
</dbReference>
<protein>
    <recommendedName>
        <fullName evidence="3">Tetratricopeptide repeat protein</fullName>
    </recommendedName>
</protein>
<reference evidence="1 2" key="1">
    <citation type="submission" date="2017-04" db="EMBL/GenBank/DDBJ databases">
        <title>Genome Sequence of Marinobacter salarius strain SMR5 Isolated from a culture of the Diatom Skeletonema marinoi.</title>
        <authorList>
            <person name="Topel M."/>
            <person name="Pinder M.I.M."/>
            <person name="Johansson O.N."/>
            <person name="Kourtchenko O."/>
            <person name="Godhe A."/>
            <person name="Clarke A.K."/>
        </authorList>
    </citation>
    <scope>NUCLEOTIDE SEQUENCE [LARGE SCALE GENOMIC DNA]</scope>
    <source>
        <strain evidence="1 2">SMR5</strain>
    </source>
</reference>
<dbReference type="Proteomes" id="UP000193100">
    <property type="component" value="Chromosome"/>
</dbReference>
<sequence>MWSIDKRLLKPALATILAGAIAGCASGPKVYDRAALAPAEQSLINSKPAALRADFQNLFEEGPRNKVLNLMEIGVKAYRAGYRDEAKNTLTQARLEIENVYADSEAARKARSIWYEEAEKDFKGEPYERAMVYFYLGLIYLEDGDYGNARASFLAGLLQDAFAEEEQNSTDFALLLYLAGWSAQKMGSDQLAAEHFEELKLYRPDAPIPGANDNALLIVETGKSPRKLGDGVGHYQLVYRRGKNFRDVGAEVRNGEEWSSVYPMEDVFFQASTRGGRAIDRIVEGQIQFKENTRAVGSTLSTVSQDSILAGASAAAGGALGAGFAAVSLISVAADGLSASANTRADIRYWAGLPDTIHVIPVTAAEGEPVVVRFLDQYDQPIPGLTDSTSFHFDGRGAGLAFATSRRPNPGETQ</sequence>
<proteinExistence type="predicted"/>
<dbReference type="Gene3D" id="1.25.40.10">
    <property type="entry name" value="Tetratricopeptide repeat domain"/>
    <property type="match status" value="1"/>
</dbReference>
<dbReference type="GeneID" id="77254368"/>